<feature type="transmembrane region" description="Helical" evidence="2">
    <location>
        <begin position="86"/>
        <end position="104"/>
    </location>
</feature>
<comment type="caution">
    <text evidence="3">The sequence shown here is derived from an EMBL/GenBank/DDBJ whole genome shotgun (WGS) entry which is preliminary data.</text>
</comment>
<keyword evidence="2" id="KW-1133">Transmembrane helix</keyword>
<dbReference type="InterPro" id="IPR046513">
    <property type="entry name" value="DUF6691"/>
</dbReference>
<name>A0ABV7C302_9PROT</name>
<dbReference type="Pfam" id="PF20398">
    <property type="entry name" value="DUF6691"/>
    <property type="match status" value="1"/>
</dbReference>
<feature type="transmembrane region" description="Helical" evidence="2">
    <location>
        <begin position="116"/>
        <end position="134"/>
    </location>
</feature>
<feature type="transmembrane region" description="Helical" evidence="2">
    <location>
        <begin position="44"/>
        <end position="65"/>
    </location>
</feature>
<keyword evidence="2" id="KW-0472">Membrane</keyword>
<dbReference type="Proteomes" id="UP001595420">
    <property type="component" value="Unassembled WGS sequence"/>
</dbReference>
<evidence type="ECO:0000313" key="4">
    <source>
        <dbReference type="Proteomes" id="UP001595420"/>
    </source>
</evidence>
<keyword evidence="4" id="KW-1185">Reference proteome</keyword>
<protein>
    <submittedName>
        <fullName evidence="3">DUF6691 family protein</fullName>
    </submittedName>
</protein>
<reference evidence="4" key="1">
    <citation type="journal article" date="2019" name="Int. J. Syst. Evol. Microbiol.">
        <title>The Global Catalogue of Microorganisms (GCM) 10K type strain sequencing project: providing services to taxonomists for standard genome sequencing and annotation.</title>
        <authorList>
            <consortium name="The Broad Institute Genomics Platform"/>
            <consortium name="The Broad Institute Genome Sequencing Center for Infectious Disease"/>
            <person name="Wu L."/>
            <person name="Ma J."/>
        </authorList>
    </citation>
    <scope>NUCLEOTIDE SEQUENCE [LARGE SCALE GENOMIC DNA]</scope>
    <source>
        <strain evidence="4">CGMCC 1.16855</strain>
    </source>
</reference>
<evidence type="ECO:0000256" key="1">
    <source>
        <dbReference type="SAM" id="MobiDB-lite"/>
    </source>
</evidence>
<evidence type="ECO:0000256" key="2">
    <source>
        <dbReference type="SAM" id="Phobius"/>
    </source>
</evidence>
<proteinExistence type="predicted"/>
<sequence length="162" mass="16473">MTILLHFAIGLVFGLGLVIAGMSNPAKVLNFLDIAAIPSGGWDPSLAFVLAGAVAVTFLGYRLVLRRPRPLLAERFHLPTATAIDRRVVLGPAIFGIGWGLAGFCPGPALTALGTGGWPAILFTLAMLAGMAVARRLSRPSAGPESAGRGAAAPATAPAPPA</sequence>
<keyword evidence="2" id="KW-0812">Transmembrane</keyword>
<accession>A0ABV7C302</accession>
<gene>
    <name evidence="3" type="ORF">ACFOD3_22920</name>
</gene>
<evidence type="ECO:0000313" key="3">
    <source>
        <dbReference type="EMBL" id="MFC3002770.1"/>
    </source>
</evidence>
<dbReference type="RefSeq" id="WP_216838907.1">
    <property type="nucleotide sequence ID" value="NZ_JAFNJS010000008.1"/>
</dbReference>
<feature type="region of interest" description="Disordered" evidence="1">
    <location>
        <begin position="140"/>
        <end position="162"/>
    </location>
</feature>
<dbReference type="EMBL" id="JBHRSB010000008">
    <property type="protein sequence ID" value="MFC3002770.1"/>
    <property type="molecule type" value="Genomic_DNA"/>
</dbReference>
<organism evidence="3 4">
    <name type="scientific">Falsiroseomonas tokyonensis</name>
    <dbReference type="NCBI Taxonomy" id="430521"/>
    <lineage>
        <taxon>Bacteria</taxon>
        <taxon>Pseudomonadati</taxon>
        <taxon>Pseudomonadota</taxon>
        <taxon>Alphaproteobacteria</taxon>
        <taxon>Acetobacterales</taxon>
        <taxon>Roseomonadaceae</taxon>
        <taxon>Falsiroseomonas</taxon>
    </lineage>
</organism>
<feature type="compositionally biased region" description="Low complexity" evidence="1">
    <location>
        <begin position="140"/>
        <end position="156"/>
    </location>
</feature>